<evidence type="ECO:0000259" key="1">
    <source>
        <dbReference type="Pfam" id="PF08348"/>
    </source>
</evidence>
<gene>
    <name evidence="2" type="ORF">H2C83_08160</name>
</gene>
<protein>
    <submittedName>
        <fullName evidence="2">PAS domain-containing protein</fullName>
    </submittedName>
</protein>
<dbReference type="EMBL" id="JACEOL010000028">
    <property type="protein sequence ID" value="MBA4602290.1"/>
    <property type="molecule type" value="Genomic_DNA"/>
</dbReference>
<evidence type="ECO:0000313" key="3">
    <source>
        <dbReference type="Proteomes" id="UP000538292"/>
    </source>
</evidence>
<dbReference type="Pfam" id="PF08348">
    <property type="entry name" value="PAS_6"/>
    <property type="match status" value="1"/>
</dbReference>
<reference evidence="2 3" key="1">
    <citation type="submission" date="2020-07" db="EMBL/GenBank/DDBJ databases">
        <title>Thermoactinomyces phylogeny.</title>
        <authorList>
            <person name="Dunlap C."/>
        </authorList>
    </citation>
    <scope>NUCLEOTIDE SEQUENCE [LARGE SCALE GENOMIC DNA]</scope>
    <source>
        <strain evidence="2 3">AMNI-1</strain>
    </source>
</reference>
<dbReference type="InterPro" id="IPR013559">
    <property type="entry name" value="YheO"/>
</dbReference>
<accession>A0A7W1XSJ0</accession>
<comment type="caution">
    <text evidence="2">The sequence shown here is derived from an EMBL/GenBank/DDBJ whole genome shotgun (WGS) entry which is preliminary data.</text>
</comment>
<name>A0A7W1XSJ0_9BACL</name>
<proteinExistence type="predicted"/>
<sequence length="42" mass="4871">MNRFDHANRLRTQSRNENLLKSSAVFLKNRNKEVIGALCIVL</sequence>
<feature type="domain" description="YheO-like" evidence="1">
    <location>
        <begin position="6"/>
        <end position="40"/>
    </location>
</feature>
<keyword evidence="3" id="KW-1185">Reference proteome</keyword>
<organism evidence="2 3">
    <name type="scientific">Thermoactinomyces mirandus</name>
    <dbReference type="NCBI Taxonomy" id="2756294"/>
    <lineage>
        <taxon>Bacteria</taxon>
        <taxon>Bacillati</taxon>
        <taxon>Bacillota</taxon>
        <taxon>Bacilli</taxon>
        <taxon>Bacillales</taxon>
        <taxon>Thermoactinomycetaceae</taxon>
        <taxon>Thermoactinomyces</taxon>
    </lineage>
</organism>
<dbReference type="RefSeq" id="WP_181739707.1">
    <property type="nucleotide sequence ID" value="NZ_JACEOL010000028.1"/>
</dbReference>
<evidence type="ECO:0000313" key="2">
    <source>
        <dbReference type="EMBL" id="MBA4602290.1"/>
    </source>
</evidence>
<dbReference type="AlphaFoldDB" id="A0A7W1XSJ0"/>
<dbReference type="Proteomes" id="UP000538292">
    <property type="component" value="Unassembled WGS sequence"/>
</dbReference>